<feature type="transmembrane region" description="Helical" evidence="6">
    <location>
        <begin position="174"/>
        <end position="193"/>
    </location>
</feature>
<dbReference type="Gene3D" id="1.20.120.550">
    <property type="entry name" value="Membrane associated eicosanoid/glutathione metabolism-like domain"/>
    <property type="match status" value="1"/>
</dbReference>
<evidence type="ECO:0000256" key="3">
    <source>
        <dbReference type="ARBA" id="ARBA00022989"/>
    </source>
</evidence>
<dbReference type="Pfam" id="PF01124">
    <property type="entry name" value="MAPEG"/>
    <property type="match status" value="1"/>
</dbReference>
<dbReference type="AlphaFoldDB" id="A0AAV4DPZ8"/>
<keyword evidence="2 6" id="KW-0812">Transmembrane</keyword>
<keyword evidence="8" id="KW-1185">Reference proteome</keyword>
<feature type="transmembrane region" description="Helical" evidence="6">
    <location>
        <begin position="75"/>
        <end position="96"/>
    </location>
</feature>
<comment type="subcellular location">
    <subcellularLocation>
        <location evidence="1">Membrane</location>
    </subcellularLocation>
</comment>
<accession>A0AAV4DPZ8</accession>
<evidence type="ECO:0000256" key="5">
    <source>
        <dbReference type="SAM" id="MobiDB-lite"/>
    </source>
</evidence>
<dbReference type="PANTHER" id="PTHR31004">
    <property type="entry name" value="TRANSMEMBRANE PROTEIN 79"/>
    <property type="match status" value="1"/>
</dbReference>
<protein>
    <submittedName>
        <fullName evidence="7">C-myc promoter-binding protein</fullName>
    </submittedName>
</protein>
<feature type="transmembrane region" description="Helical" evidence="6">
    <location>
        <begin position="32"/>
        <end position="55"/>
    </location>
</feature>
<dbReference type="GO" id="GO:0005765">
    <property type="term" value="C:lysosomal membrane"/>
    <property type="evidence" value="ECO:0007669"/>
    <property type="project" value="TreeGrafter"/>
</dbReference>
<evidence type="ECO:0000256" key="4">
    <source>
        <dbReference type="ARBA" id="ARBA00023136"/>
    </source>
</evidence>
<evidence type="ECO:0000256" key="1">
    <source>
        <dbReference type="ARBA" id="ARBA00004370"/>
    </source>
</evidence>
<dbReference type="GO" id="GO:0045055">
    <property type="term" value="P:regulated exocytosis"/>
    <property type="evidence" value="ECO:0007669"/>
    <property type="project" value="TreeGrafter"/>
</dbReference>
<reference evidence="7 8" key="1">
    <citation type="journal article" date="2021" name="Elife">
        <title>Chloroplast acquisition without the gene transfer in kleptoplastic sea slugs, Plakobranchus ocellatus.</title>
        <authorList>
            <person name="Maeda T."/>
            <person name="Takahashi S."/>
            <person name="Yoshida T."/>
            <person name="Shimamura S."/>
            <person name="Takaki Y."/>
            <person name="Nagai Y."/>
            <person name="Toyoda A."/>
            <person name="Suzuki Y."/>
            <person name="Arimoto A."/>
            <person name="Ishii H."/>
            <person name="Satoh N."/>
            <person name="Nishiyama T."/>
            <person name="Hasebe M."/>
            <person name="Maruyama T."/>
            <person name="Minagawa J."/>
            <person name="Obokata J."/>
            <person name="Shigenobu S."/>
        </authorList>
    </citation>
    <scope>NUCLEOTIDE SEQUENCE [LARGE SCALE GENOMIC DNA]</scope>
</reference>
<sequence>MYRRSKAEAAQPPSKHDEVSERTSSKASERKIILTNCTLTCIGVALAFYALYFYVPIPTPSLPTVAHRLIYTLWLQTPAFLILGASVQYVATIRLYTPALDPINGGGERFVLFANRFLTNTVEQILLNVPAQLVLATFLKETEMKLIPILALMFVFGRITFFIGYKMSYMKRTLGFVSTFFVTMSVWLVNAYFVSKAILGNEPIQL</sequence>
<name>A0AAV4DPZ8_9GAST</name>
<keyword evidence="4 6" id="KW-0472">Membrane</keyword>
<keyword evidence="3 6" id="KW-1133">Transmembrane helix</keyword>
<comment type="caution">
    <text evidence="7">The sequence shown here is derived from an EMBL/GenBank/DDBJ whole genome shotgun (WGS) entry which is preliminary data.</text>
</comment>
<evidence type="ECO:0000313" key="8">
    <source>
        <dbReference type="Proteomes" id="UP000735302"/>
    </source>
</evidence>
<dbReference type="GO" id="GO:0032588">
    <property type="term" value="C:trans-Golgi network membrane"/>
    <property type="evidence" value="ECO:0007669"/>
    <property type="project" value="TreeGrafter"/>
</dbReference>
<organism evidence="7 8">
    <name type="scientific">Plakobranchus ocellatus</name>
    <dbReference type="NCBI Taxonomy" id="259542"/>
    <lineage>
        <taxon>Eukaryota</taxon>
        <taxon>Metazoa</taxon>
        <taxon>Spiralia</taxon>
        <taxon>Lophotrochozoa</taxon>
        <taxon>Mollusca</taxon>
        <taxon>Gastropoda</taxon>
        <taxon>Heterobranchia</taxon>
        <taxon>Euthyneura</taxon>
        <taxon>Panpulmonata</taxon>
        <taxon>Sacoglossa</taxon>
        <taxon>Placobranchoidea</taxon>
        <taxon>Plakobranchidae</taxon>
        <taxon>Plakobranchus</taxon>
    </lineage>
</organism>
<dbReference type="EMBL" id="BLXT01008169">
    <property type="protein sequence ID" value="GFO46191.1"/>
    <property type="molecule type" value="Genomic_DNA"/>
</dbReference>
<dbReference type="InterPro" id="IPR001129">
    <property type="entry name" value="Membr-assoc_MAPEG"/>
</dbReference>
<evidence type="ECO:0000256" key="6">
    <source>
        <dbReference type="SAM" id="Phobius"/>
    </source>
</evidence>
<dbReference type="SUPFAM" id="SSF161084">
    <property type="entry name" value="MAPEG domain-like"/>
    <property type="match status" value="1"/>
</dbReference>
<dbReference type="Proteomes" id="UP000735302">
    <property type="component" value="Unassembled WGS sequence"/>
</dbReference>
<feature type="region of interest" description="Disordered" evidence="5">
    <location>
        <begin position="1"/>
        <end position="23"/>
    </location>
</feature>
<evidence type="ECO:0000256" key="2">
    <source>
        <dbReference type="ARBA" id="ARBA00022692"/>
    </source>
</evidence>
<dbReference type="PANTHER" id="PTHR31004:SF1">
    <property type="entry name" value="TRANSMEMBRANE PROTEIN 79"/>
    <property type="match status" value="1"/>
</dbReference>
<evidence type="ECO:0000313" key="7">
    <source>
        <dbReference type="EMBL" id="GFO46191.1"/>
    </source>
</evidence>
<feature type="compositionally biased region" description="Basic and acidic residues" evidence="5">
    <location>
        <begin position="14"/>
        <end position="23"/>
    </location>
</feature>
<dbReference type="InterPro" id="IPR023352">
    <property type="entry name" value="MAPEG-like_dom_sf"/>
</dbReference>
<feature type="transmembrane region" description="Helical" evidence="6">
    <location>
        <begin position="145"/>
        <end position="165"/>
    </location>
</feature>
<proteinExistence type="predicted"/>
<gene>
    <name evidence="7" type="ORF">PoB_007269600</name>
</gene>